<evidence type="ECO:0000313" key="2">
    <source>
        <dbReference type="EMBL" id="GAA0185328.1"/>
    </source>
</evidence>
<keyword evidence="3" id="KW-1185">Reference proteome</keyword>
<proteinExistence type="predicted"/>
<feature type="transmembrane region" description="Helical" evidence="1">
    <location>
        <begin position="12"/>
        <end position="31"/>
    </location>
</feature>
<keyword evidence="1" id="KW-0472">Membrane</keyword>
<feature type="transmembrane region" description="Helical" evidence="1">
    <location>
        <begin position="71"/>
        <end position="89"/>
    </location>
</feature>
<dbReference type="AlphaFoldDB" id="A0AAV3RUB3"/>
<dbReference type="Proteomes" id="UP001454036">
    <property type="component" value="Unassembled WGS sequence"/>
</dbReference>
<organism evidence="2 3">
    <name type="scientific">Lithospermum erythrorhizon</name>
    <name type="common">Purple gromwell</name>
    <name type="synonym">Lithospermum officinale var. erythrorhizon</name>
    <dbReference type="NCBI Taxonomy" id="34254"/>
    <lineage>
        <taxon>Eukaryota</taxon>
        <taxon>Viridiplantae</taxon>
        <taxon>Streptophyta</taxon>
        <taxon>Embryophyta</taxon>
        <taxon>Tracheophyta</taxon>
        <taxon>Spermatophyta</taxon>
        <taxon>Magnoliopsida</taxon>
        <taxon>eudicotyledons</taxon>
        <taxon>Gunneridae</taxon>
        <taxon>Pentapetalae</taxon>
        <taxon>asterids</taxon>
        <taxon>lamiids</taxon>
        <taxon>Boraginales</taxon>
        <taxon>Boraginaceae</taxon>
        <taxon>Boraginoideae</taxon>
        <taxon>Lithospermeae</taxon>
        <taxon>Lithospermum</taxon>
    </lineage>
</organism>
<protein>
    <submittedName>
        <fullName evidence="2">Uncharacterized protein</fullName>
    </submittedName>
</protein>
<reference evidence="2 3" key="1">
    <citation type="submission" date="2024-01" db="EMBL/GenBank/DDBJ databases">
        <title>The complete chloroplast genome sequence of Lithospermum erythrorhizon: insights into the phylogenetic relationship among Boraginaceae species and the maternal lineages of purple gromwells.</title>
        <authorList>
            <person name="Okada T."/>
            <person name="Watanabe K."/>
        </authorList>
    </citation>
    <scope>NUCLEOTIDE SEQUENCE [LARGE SCALE GENOMIC DNA]</scope>
</reference>
<comment type="caution">
    <text evidence="2">The sequence shown here is derived from an EMBL/GenBank/DDBJ whole genome shotgun (WGS) entry which is preliminary data.</text>
</comment>
<keyword evidence="1" id="KW-0812">Transmembrane</keyword>
<evidence type="ECO:0000313" key="3">
    <source>
        <dbReference type="Proteomes" id="UP001454036"/>
    </source>
</evidence>
<sequence>MIDRSRSDIGLGNEMSFFWILVVHGWVWSFVGFELQVLLLQVPQIFSNDLNMGISKRVLILDALKLGLKELYIIRLGGTSVIGVFGHRFRLNKRRSQLIPSVRNFREILTRLT</sequence>
<dbReference type="EMBL" id="BAABME010012616">
    <property type="protein sequence ID" value="GAA0185328.1"/>
    <property type="molecule type" value="Genomic_DNA"/>
</dbReference>
<accession>A0AAV3RUB3</accession>
<evidence type="ECO:0000256" key="1">
    <source>
        <dbReference type="SAM" id="Phobius"/>
    </source>
</evidence>
<keyword evidence="1" id="KW-1133">Transmembrane helix</keyword>
<gene>
    <name evidence="2" type="ORF">LIER_32616</name>
</gene>
<name>A0AAV3RUB3_LITER</name>